<gene>
    <name evidence="1" type="ORF">EB796_000911</name>
</gene>
<comment type="caution">
    <text evidence="1">The sequence shown here is derived from an EMBL/GenBank/DDBJ whole genome shotgun (WGS) entry which is preliminary data.</text>
</comment>
<name>A0A7J7KRI3_BUGNE</name>
<organism evidence="1 2">
    <name type="scientific">Bugula neritina</name>
    <name type="common">Brown bryozoan</name>
    <name type="synonym">Sertularia neritina</name>
    <dbReference type="NCBI Taxonomy" id="10212"/>
    <lineage>
        <taxon>Eukaryota</taxon>
        <taxon>Metazoa</taxon>
        <taxon>Spiralia</taxon>
        <taxon>Lophotrochozoa</taxon>
        <taxon>Bryozoa</taxon>
        <taxon>Gymnolaemata</taxon>
        <taxon>Cheilostomatida</taxon>
        <taxon>Flustrina</taxon>
        <taxon>Buguloidea</taxon>
        <taxon>Bugulidae</taxon>
        <taxon>Bugula</taxon>
    </lineage>
</organism>
<keyword evidence="2" id="KW-1185">Reference proteome</keyword>
<dbReference type="EMBL" id="VXIV02000103">
    <property type="protein sequence ID" value="KAF6040782.1"/>
    <property type="molecule type" value="Genomic_DNA"/>
</dbReference>
<dbReference type="Proteomes" id="UP000593567">
    <property type="component" value="Unassembled WGS sequence"/>
</dbReference>
<dbReference type="AlphaFoldDB" id="A0A7J7KRI3"/>
<evidence type="ECO:0000313" key="2">
    <source>
        <dbReference type="Proteomes" id="UP000593567"/>
    </source>
</evidence>
<evidence type="ECO:0000313" key="1">
    <source>
        <dbReference type="EMBL" id="KAF6040782.1"/>
    </source>
</evidence>
<proteinExistence type="predicted"/>
<accession>A0A7J7KRI3</accession>
<sequence>MFDIFKKKKDTTTGQNKFFITYRNTQKQQEQMVKRKTVRNLPVTTVTKGDTGHESVAQNLFMSYKLKIC</sequence>
<reference evidence="1" key="1">
    <citation type="submission" date="2020-06" db="EMBL/GenBank/DDBJ databases">
        <title>Draft genome of Bugula neritina, a colonial animal packing powerful symbionts and potential medicines.</title>
        <authorList>
            <person name="Rayko M."/>
        </authorList>
    </citation>
    <scope>NUCLEOTIDE SEQUENCE [LARGE SCALE GENOMIC DNA]</scope>
    <source>
        <strain evidence="1">Kwan_BN1</strain>
    </source>
</reference>
<protein>
    <submittedName>
        <fullName evidence="1">Uncharacterized protein</fullName>
    </submittedName>
</protein>